<evidence type="ECO:0000313" key="1">
    <source>
        <dbReference type="EMBL" id="KKN01616.1"/>
    </source>
</evidence>
<gene>
    <name evidence="1" type="ORF">LCGC14_1125880</name>
</gene>
<name>A0A0F9PKM1_9ZZZZ</name>
<organism evidence="1">
    <name type="scientific">marine sediment metagenome</name>
    <dbReference type="NCBI Taxonomy" id="412755"/>
    <lineage>
        <taxon>unclassified sequences</taxon>
        <taxon>metagenomes</taxon>
        <taxon>ecological metagenomes</taxon>
    </lineage>
</organism>
<comment type="caution">
    <text evidence="1">The sequence shown here is derived from an EMBL/GenBank/DDBJ whole genome shotgun (WGS) entry which is preliminary data.</text>
</comment>
<dbReference type="EMBL" id="LAZR01005240">
    <property type="protein sequence ID" value="KKN01616.1"/>
    <property type="molecule type" value="Genomic_DNA"/>
</dbReference>
<dbReference type="AlphaFoldDB" id="A0A0F9PKM1"/>
<protein>
    <submittedName>
        <fullName evidence="1">Uncharacterized protein</fullName>
    </submittedName>
</protein>
<accession>A0A0F9PKM1</accession>
<reference evidence="1" key="1">
    <citation type="journal article" date="2015" name="Nature">
        <title>Complex archaea that bridge the gap between prokaryotes and eukaryotes.</title>
        <authorList>
            <person name="Spang A."/>
            <person name="Saw J.H."/>
            <person name="Jorgensen S.L."/>
            <person name="Zaremba-Niedzwiedzka K."/>
            <person name="Martijn J."/>
            <person name="Lind A.E."/>
            <person name="van Eijk R."/>
            <person name="Schleper C."/>
            <person name="Guy L."/>
            <person name="Ettema T.J."/>
        </authorList>
    </citation>
    <scope>NUCLEOTIDE SEQUENCE</scope>
</reference>
<sequence>MSLIAGMNEELNRDRELLQQYQQIGGLFAFTILKAKIKEAEDSIASGNVVRMLIAYKTLKNSK</sequence>
<proteinExistence type="predicted"/>